<dbReference type="InterPro" id="IPR050174">
    <property type="entry name" value="Protocadherin/Cadherin-CA"/>
</dbReference>
<evidence type="ECO:0000313" key="13">
    <source>
        <dbReference type="Ensembl" id="ENSCUSP00005005979.1"/>
    </source>
</evidence>
<keyword evidence="8 11" id="KW-0472">Membrane</keyword>
<dbReference type="InterPro" id="IPR032455">
    <property type="entry name" value="Cadherin_C"/>
</dbReference>
<accession>A0A8C3U0A1</accession>
<evidence type="ECO:0000256" key="3">
    <source>
        <dbReference type="ARBA" id="ARBA00022729"/>
    </source>
</evidence>
<dbReference type="FunFam" id="2.60.40.60:FF:000018">
    <property type="entry name" value="Protocadherin gamma c3"/>
    <property type="match status" value="1"/>
</dbReference>
<keyword evidence="6" id="KW-0130">Cell adhesion</keyword>
<feature type="domain" description="Cadherin" evidence="12">
    <location>
        <begin position="136"/>
        <end position="244"/>
    </location>
</feature>
<dbReference type="Proteomes" id="UP000694563">
    <property type="component" value="Chromosome 15"/>
</dbReference>
<dbReference type="FunFam" id="2.60.40.60:FF:000248">
    <property type="entry name" value="Protocadherin 10"/>
    <property type="match status" value="1"/>
</dbReference>
<feature type="domain" description="Cadherin" evidence="12">
    <location>
        <begin position="245"/>
        <end position="349"/>
    </location>
</feature>
<dbReference type="FunFam" id="2.60.40.60:FF:000001">
    <property type="entry name" value="Protocadherin alpha 2"/>
    <property type="match status" value="1"/>
</dbReference>
<evidence type="ECO:0000256" key="5">
    <source>
        <dbReference type="ARBA" id="ARBA00022837"/>
    </source>
</evidence>
<protein>
    <recommendedName>
        <fullName evidence="12">Cadherin domain-containing protein</fullName>
    </recommendedName>
</protein>
<feature type="domain" description="Cadherin" evidence="12">
    <location>
        <begin position="34"/>
        <end position="135"/>
    </location>
</feature>
<keyword evidence="4" id="KW-0677">Repeat</keyword>
<reference evidence="13" key="1">
    <citation type="submission" date="2020-10" db="EMBL/GenBank/DDBJ databases">
        <title>Catharus ustulatus (Swainson's thrush) genome, bCatUst1, primary haplotype v2.</title>
        <authorList>
            <person name="Delmore K."/>
            <person name="Vafadar M."/>
            <person name="Formenti G."/>
            <person name="Chow W."/>
            <person name="Pelan S."/>
            <person name="Howe K."/>
            <person name="Rhie A."/>
            <person name="Mountcastle J."/>
            <person name="Haase B."/>
            <person name="Fedrigo O."/>
            <person name="Jarvis E.D."/>
        </authorList>
    </citation>
    <scope>NUCLEOTIDE SEQUENCE [LARGE SCALE GENOMIC DNA]</scope>
</reference>
<evidence type="ECO:0000313" key="14">
    <source>
        <dbReference type="Proteomes" id="UP000694563"/>
    </source>
</evidence>
<dbReference type="AlphaFoldDB" id="A0A8C3U0A1"/>
<evidence type="ECO:0000259" key="12">
    <source>
        <dbReference type="PROSITE" id="PS50268"/>
    </source>
</evidence>
<dbReference type="SUPFAM" id="SSF49313">
    <property type="entry name" value="Cadherin-like"/>
    <property type="match status" value="6"/>
</dbReference>
<keyword evidence="5 10" id="KW-0106">Calcium</keyword>
<evidence type="ECO:0000256" key="9">
    <source>
        <dbReference type="ARBA" id="ARBA00023180"/>
    </source>
</evidence>
<dbReference type="Pfam" id="PF00028">
    <property type="entry name" value="Cadherin"/>
    <property type="match status" value="5"/>
</dbReference>
<feature type="domain" description="Cadherin" evidence="12">
    <location>
        <begin position="357"/>
        <end position="454"/>
    </location>
</feature>
<dbReference type="PRINTS" id="PR00205">
    <property type="entry name" value="CADHERIN"/>
</dbReference>
<keyword evidence="3" id="KW-0732">Signal</keyword>
<dbReference type="GO" id="GO:0005509">
    <property type="term" value="F:calcium ion binding"/>
    <property type="evidence" value="ECO:0007669"/>
    <property type="project" value="UniProtKB-UniRule"/>
</dbReference>
<proteinExistence type="predicted"/>
<dbReference type="SMART" id="SM00112">
    <property type="entry name" value="CA"/>
    <property type="match status" value="6"/>
</dbReference>
<evidence type="ECO:0000256" key="4">
    <source>
        <dbReference type="ARBA" id="ARBA00022737"/>
    </source>
</evidence>
<dbReference type="InterPro" id="IPR015919">
    <property type="entry name" value="Cadherin-like_sf"/>
</dbReference>
<evidence type="ECO:0000256" key="6">
    <source>
        <dbReference type="ARBA" id="ARBA00022889"/>
    </source>
</evidence>
<evidence type="ECO:0000256" key="1">
    <source>
        <dbReference type="ARBA" id="ARBA00004167"/>
    </source>
</evidence>
<keyword evidence="9" id="KW-0325">Glycoprotein</keyword>
<feature type="domain" description="Cadherin" evidence="12">
    <location>
        <begin position="591"/>
        <end position="675"/>
    </location>
</feature>
<feature type="domain" description="Cadherin" evidence="12">
    <location>
        <begin position="455"/>
        <end position="564"/>
    </location>
</feature>
<dbReference type="InterPro" id="IPR020894">
    <property type="entry name" value="Cadherin_CS"/>
</dbReference>
<keyword evidence="2 11" id="KW-0812">Transmembrane</keyword>
<dbReference type="Pfam" id="PF16492">
    <property type="entry name" value="Cadherin_C_2"/>
    <property type="match status" value="1"/>
</dbReference>
<evidence type="ECO:0000256" key="8">
    <source>
        <dbReference type="ARBA" id="ARBA00023136"/>
    </source>
</evidence>
<dbReference type="PANTHER" id="PTHR24028">
    <property type="entry name" value="CADHERIN-87A"/>
    <property type="match status" value="1"/>
</dbReference>
<dbReference type="PROSITE" id="PS50268">
    <property type="entry name" value="CADHERIN_2"/>
    <property type="match status" value="6"/>
</dbReference>
<dbReference type="GO" id="GO:0005886">
    <property type="term" value="C:plasma membrane"/>
    <property type="evidence" value="ECO:0007669"/>
    <property type="project" value="InterPro"/>
</dbReference>
<dbReference type="Ensembl" id="ENSCUST00005006208.1">
    <property type="protein sequence ID" value="ENSCUSP00005005979.1"/>
    <property type="gene ID" value="ENSCUSG00005003764.1"/>
</dbReference>
<keyword evidence="7 11" id="KW-1133">Transmembrane helix</keyword>
<dbReference type="FunFam" id="2.60.40.60:FF:000006">
    <property type="entry name" value="Protocadherin alpha 2"/>
    <property type="match status" value="1"/>
</dbReference>
<dbReference type="FunFam" id="2.60.40.60:FF:000251">
    <property type="entry name" value="Uncharacterized protein"/>
    <property type="match status" value="1"/>
</dbReference>
<organism evidence="13 14">
    <name type="scientific">Catharus ustulatus</name>
    <name type="common">Russet-backed thrush</name>
    <name type="synonym">Hylocichla ustulatus</name>
    <dbReference type="NCBI Taxonomy" id="91951"/>
    <lineage>
        <taxon>Eukaryota</taxon>
        <taxon>Metazoa</taxon>
        <taxon>Chordata</taxon>
        <taxon>Craniata</taxon>
        <taxon>Vertebrata</taxon>
        <taxon>Euteleostomi</taxon>
        <taxon>Archelosauria</taxon>
        <taxon>Archosauria</taxon>
        <taxon>Dinosauria</taxon>
        <taxon>Saurischia</taxon>
        <taxon>Theropoda</taxon>
        <taxon>Coelurosauria</taxon>
        <taxon>Aves</taxon>
        <taxon>Neognathae</taxon>
        <taxon>Neoaves</taxon>
        <taxon>Telluraves</taxon>
        <taxon>Australaves</taxon>
        <taxon>Passeriformes</taxon>
        <taxon>Turdidae</taxon>
        <taxon>Catharus</taxon>
    </lineage>
</organism>
<evidence type="ECO:0000256" key="2">
    <source>
        <dbReference type="ARBA" id="ARBA00022692"/>
    </source>
</evidence>
<dbReference type="PROSITE" id="PS00232">
    <property type="entry name" value="CADHERIN_1"/>
    <property type="match status" value="3"/>
</dbReference>
<dbReference type="Pfam" id="PF08266">
    <property type="entry name" value="Cadherin_2"/>
    <property type="match status" value="1"/>
</dbReference>
<reference evidence="13" key="3">
    <citation type="submission" date="2025-09" db="UniProtKB">
        <authorList>
            <consortium name="Ensembl"/>
        </authorList>
    </citation>
    <scope>IDENTIFICATION</scope>
</reference>
<feature type="transmembrane region" description="Helical" evidence="11">
    <location>
        <begin position="705"/>
        <end position="727"/>
    </location>
</feature>
<evidence type="ECO:0000256" key="11">
    <source>
        <dbReference type="SAM" id="Phobius"/>
    </source>
</evidence>
<dbReference type="InterPro" id="IPR002126">
    <property type="entry name" value="Cadherin-like_dom"/>
</dbReference>
<dbReference type="InterPro" id="IPR013164">
    <property type="entry name" value="Cadherin_N"/>
</dbReference>
<name>A0A8C3U0A1_CATUS</name>
<keyword evidence="14" id="KW-1185">Reference proteome</keyword>
<dbReference type="PANTHER" id="PTHR24028:SF234">
    <property type="entry name" value="PROTOCADHERIN GAMMA-A3"/>
    <property type="match status" value="1"/>
</dbReference>
<dbReference type="CDD" id="cd11304">
    <property type="entry name" value="Cadherin_repeat"/>
    <property type="match status" value="6"/>
</dbReference>
<dbReference type="Gene3D" id="2.60.40.60">
    <property type="entry name" value="Cadherins"/>
    <property type="match status" value="6"/>
</dbReference>
<dbReference type="GO" id="GO:0007156">
    <property type="term" value="P:homophilic cell adhesion via plasma membrane adhesion molecules"/>
    <property type="evidence" value="ECO:0007669"/>
    <property type="project" value="InterPro"/>
</dbReference>
<sequence length="797" mass="85807">SSSGGGKRRLGPGGGRALLGAVLLCVWWRAAAERVRYTIAEELGRGSLVGPLARDLGLSADELPARKLRLSEEKQYFTVNEENGNLYVNERLDREEMCGESATCSVSFEALVHNPLNVFLVTVAIEDVNDNAPRFLQDQFQLEINELTAPGARFYLGIAEDADVGSNSLQGYELGTNENFAVEVKESQDGSKFAELVLRRALDREIEQSFNLVLTALDGGDPPRTGTAQLRINVTDANDNPPVFAQAEYTVRLPEDVPVGSTLTTVRATDADEGLYGEIKYSFKKITEKSSQTFRLDSDTGAISLLRSLDFEKSDSYELEVQADDGGGLFHTAKVVVTVTDVNDNVPEISVRSALSEISEDAPSGTIVALLHVRDKDSEPNGKVRCSIDGDVPFRLEKSYEDYYRVVTARELDREQVSEYNVTVRAADGGSPALQSSAVLCLRVLDVNDNAPVFAEERYSARVAENNAAGALVLTVRATDADWGQNARVRYRLGEGRVRGAPLSSYVSVQAETGALYALRSLDYEQVRELRLWVVAEDGGAPALSSNVSVEVQIVDENDNAPQVLYPAPAAALGSGSGGAWSGVELAPRWSEPGALVAKVVAVDADAGQNAWLSYELAKATEPGLFRVGLHSGEVRTARSPLARDAARQSLVVVVKDHGRPALSATATLSVVLAESVAELLAEMGSAADEAAAAAGEPAGSLTRWLVLAVAAVSCLFLAFLLLLLALRLRRWHRQQLLPPASGALRGVPVSHFVGIDGVRAFLQSYSHDVSLTADSRKSHLSWKPGTGKCSFQFTEK</sequence>
<reference evidence="13" key="2">
    <citation type="submission" date="2025-08" db="UniProtKB">
        <authorList>
            <consortium name="Ensembl"/>
        </authorList>
    </citation>
    <scope>IDENTIFICATION</scope>
</reference>
<evidence type="ECO:0000256" key="10">
    <source>
        <dbReference type="PROSITE-ProRule" id="PRU00043"/>
    </source>
</evidence>
<evidence type="ECO:0000256" key="7">
    <source>
        <dbReference type="ARBA" id="ARBA00022989"/>
    </source>
</evidence>
<dbReference type="FunFam" id="2.60.40.60:FF:000002">
    <property type="entry name" value="Protocadherin alpha 2"/>
    <property type="match status" value="1"/>
</dbReference>
<comment type="subcellular location">
    <subcellularLocation>
        <location evidence="1">Membrane</location>
        <topology evidence="1">Single-pass membrane protein</topology>
    </subcellularLocation>
</comment>